<dbReference type="RefSeq" id="WP_393936777.1">
    <property type="nucleotide sequence ID" value="NZ_JBFBPI010000002.1"/>
</dbReference>
<gene>
    <name evidence="3" type="ORF">ISF6_1045</name>
</gene>
<feature type="transmembrane region" description="Helical" evidence="1">
    <location>
        <begin position="12"/>
        <end position="33"/>
    </location>
</feature>
<dbReference type="AlphaFoldDB" id="A0A0K8NV12"/>
<accession>A0A0K8NV12</accession>
<feature type="domain" description="Phosphatidic acid phosphatase type 2/haloperoxidase" evidence="2">
    <location>
        <begin position="95"/>
        <end position="206"/>
    </location>
</feature>
<dbReference type="Gene3D" id="1.20.144.10">
    <property type="entry name" value="Phosphatidic acid phosphatase type 2/haloperoxidase"/>
    <property type="match status" value="1"/>
</dbReference>
<evidence type="ECO:0000259" key="2">
    <source>
        <dbReference type="Pfam" id="PF01569"/>
    </source>
</evidence>
<feature type="transmembrane region" description="Helical" evidence="1">
    <location>
        <begin position="162"/>
        <end position="180"/>
    </location>
</feature>
<evidence type="ECO:0000313" key="4">
    <source>
        <dbReference type="Proteomes" id="UP000037660"/>
    </source>
</evidence>
<keyword evidence="1" id="KW-1133">Transmembrane helix</keyword>
<keyword evidence="4" id="KW-1185">Reference proteome</keyword>
<evidence type="ECO:0000256" key="1">
    <source>
        <dbReference type="SAM" id="Phobius"/>
    </source>
</evidence>
<proteinExistence type="predicted"/>
<reference evidence="4" key="1">
    <citation type="submission" date="2015-07" db="EMBL/GenBank/DDBJ databases">
        <title>Discovery of a poly(ethylene terephthalate assimilation.</title>
        <authorList>
            <person name="Yoshida S."/>
            <person name="Hiraga K."/>
            <person name="Takehana T."/>
            <person name="Taniguchi I."/>
            <person name="Yamaji H."/>
            <person name="Maeda Y."/>
            <person name="Toyohara K."/>
            <person name="Miyamoto K."/>
            <person name="Kimura Y."/>
            <person name="Oda K."/>
        </authorList>
    </citation>
    <scope>NUCLEOTIDE SEQUENCE [LARGE SCALE GENOMIC DNA]</scope>
    <source>
        <strain evidence="4">NBRC 110686 / TISTR 2288 / 201-F6</strain>
    </source>
</reference>
<sequence>MAQLGARIPRWLWLKAFGTTAFMTAFFVAYFALLDAPSGPALAMPLTALDAAIPFVPGFFWAYASLWVYVGLPAALIGRLRPLLGFGLWMGGLCLSGLACFWLWPTTVPPAPRVDLAQHPAFALLQGVDAAGNACPSLHVACAVFAAAWLQRILREVDAPALLRAANLAWFAAIAASTLLIKQHVVWDAVAGLALGGAWAWASLHLRIPARAARAARGQPL</sequence>
<dbReference type="EMBL" id="BBYR01000002">
    <property type="protein sequence ID" value="GAP33790.1"/>
    <property type="molecule type" value="Genomic_DNA"/>
</dbReference>
<feature type="transmembrane region" description="Helical" evidence="1">
    <location>
        <begin position="130"/>
        <end position="150"/>
    </location>
</feature>
<dbReference type="Pfam" id="PF01569">
    <property type="entry name" value="PAP2"/>
    <property type="match status" value="1"/>
</dbReference>
<feature type="transmembrane region" description="Helical" evidence="1">
    <location>
        <begin position="53"/>
        <end position="76"/>
    </location>
</feature>
<reference evidence="3 4" key="2">
    <citation type="journal article" date="2016" name="Science">
        <title>A bacterium that degrades and assimilates poly(ethylene terephthalate).</title>
        <authorList>
            <person name="Yoshida S."/>
            <person name="Hiraga K."/>
            <person name="Takehana T."/>
            <person name="Taniguchi I."/>
            <person name="Yamaji H."/>
            <person name="Maeda Y."/>
            <person name="Toyohara K."/>
            <person name="Miyamoto K."/>
            <person name="Kimura Y."/>
            <person name="Oda K."/>
        </authorList>
    </citation>
    <scope>NUCLEOTIDE SEQUENCE [LARGE SCALE GENOMIC DNA]</scope>
    <source>
        <strain evidence="4">NBRC 110686 / TISTR 2288 / 201-F6</strain>
    </source>
</reference>
<feature type="transmembrane region" description="Helical" evidence="1">
    <location>
        <begin position="83"/>
        <end position="104"/>
    </location>
</feature>
<name>A0A0K8NV12_PISS1</name>
<dbReference type="InterPro" id="IPR000326">
    <property type="entry name" value="PAP2/HPO"/>
</dbReference>
<dbReference type="STRING" id="1547922.ISF6_1045"/>
<feature type="transmembrane region" description="Helical" evidence="1">
    <location>
        <begin position="186"/>
        <end position="204"/>
    </location>
</feature>
<dbReference type="Proteomes" id="UP000037660">
    <property type="component" value="Unassembled WGS sequence"/>
</dbReference>
<keyword evidence="1" id="KW-0472">Membrane</keyword>
<comment type="caution">
    <text evidence="3">The sequence shown here is derived from an EMBL/GenBank/DDBJ whole genome shotgun (WGS) entry which is preliminary data.</text>
</comment>
<evidence type="ECO:0000313" key="3">
    <source>
        <dbReference type="EMBL" id="GAP33790.1"/>
    </source>
</evidence>
<protein>
    <submittedName>
        <fullName evidence="3">Phosphoesterase</fullName>
    </submittedName>
</protein>
<organism evidence="3 4">
    <name type="scientific">Piscinibacter sakaiensis</name>
    <name type="common">Ideonella sakaiensis</name>
    <dbReference type="NCBI Taxonomy" id="1547922"/>
    <lineage>
        <taxon>Bacteria</taxon>
        <taxon>Pseudomonadati</taxon>
        <taxon>Pseudomonadota</taxon>
        <taxon>Betaproteobacteria</taxon>
        <taxon>Burkholderiales</taxon>
        <taxon>Sphaerotilaceae</taxon>
        <taxon>Piscinibacter</taxon>
    </lineage>
</organism>
<keyword evidence="1" id="KW-0812">Transmembrane</keyword>